<evidence type="ECO:0000256" key="5">
    <source>
        <dbReference type="ARBA" id="ARBA00023136"/>
    </source>
</evidence>
<feature type="transmembrane region" description="Helical" evidence="6">
    <location>
        <begin position="103"/>
        <end position="124"/>
    </location>
</feature>
<evidence type="ECO:0000256" key="4">
    <source>
        <dbReference type="ARBA" id="ARBA00022989"/>
    </source>
</evidence>
<dbReference type="RefSeq" id="WP_097070723.1">
    <property type="nucleotide sequence ID" value="NZ_OBMT01000011.1"/>
</dbReference>
<feature type="transmembrane region" description="Helical" evidence="6">
    <location>
        <begin position="280"/>
        <end position="301"/>
    </location>
</feature>
<feature type="transmembrane region" description="Helical" evidence="6">
    <location>
        <begin position="418"/>
        <end position="437"/>
    </location>
</feature>
<evidence type="ECO:0000313" key="8">
    <source>
        <dbReference type="Proteomes" id="UP000219111"/>
    </source>
</evidence>
<keyword evidence="2" id="KW-0813">Transport</keyword>
<dbReference type="Gene3D" id="1.20.1250.20">
    <property type="entry name" value="MFS general substrate transporter like domains"/>
    <property type="match status" value="1"/>
</dbReference>
<dbReference type="AlphaFoldDB" id="A0A285SYT8"/>
<keyword evidence="3 6" id="KW-0812">Transmembrane</keyword>
<dbReference type="SUPFAM" id="SSF103473">
    <property type="entry name" value="MFS general substrate transporter"/>
    <property type="match status" value="1"/>
</dbReference>
<feature type="transmembrane region" description="Helical" evidence="6">
    <location>
        <begin position="388"/>
        <end position="412"/>
    </location>
</feature>
<dbReference type="PANTHER" id="PTHR23519">
    <property type="entry name" value="AUTOPHAGY-RELATED PROTEIN 22"/>
    <property type="match status" value="1"/>
</dbReference>
<dbReference type="PANTHER" id="PTHR23519:SF1">
    <property type="entry name" value="AUTOPHAGY-RELATED PROTEIN 22"/>
    <property type="match status" value="1"/>
</dbReference>
<feature type="transmembrane region" description="Helical" evidence="6">
    <location>
        <begin position="79"/>
        <end position="97"/>
    </location>
</feature>
<accession>A0A285SYT8</accession>
<evidence type="ECO:0000313" key="7">
    <source>
        <dbReference type="EMBL" id="SOC13750.1"/>
    </source>
</evidence>
<keyword evidence="4 6" id="KW-1133">Transmembrane helix</keyword>
<protein>
    <submittedName>
        <fullName evidence="7">UMF1 family MFS transporter</fullName>
    </submittedName>
</protein>
<organism evidence="7 8">
    <name type="scientific">Rhodobacter maris</name>
    <dbReference type="NCBI Taxonomy" id="446682"/>
    <lineage>
        <taxon>Bacteria</taxon>
        <taxon>Pseudomonadati</taxon>
        <taxon>Pseudomonadota</taxon>
        <taxon>Alphaproteobacteria</taxon>
        <taxon>Rhodobacterales</taxon>
        <taxon>Rhodobacter group</taxon>
        <taxon>Rhodobacter</taxon>
    </lineage>
</organism>
<name>A0A285SYT8_9RHOB</name>
<evidence type="ECO:0000256" key="2">
    <source>
        <dbReference type="ARBA" id="ARBA00022448"/>
    </source>
</evidence>
<reference evidence="8" key="1">
    <citation type="submission" date="2017-08" db="EMBL/GenBank/DDBJ databases">
        <authorList>
            <person name="Varghese N."/>
            <person name="Submissions S."/>
        </authorList>
    </citation>
    <scope>NUCLEOTIDE SEQUENCE [LARGE SCALE GENOMIC DNA]</scope>
    <source>
        <strain evidence="8">JA276</strain>
    </source>
</reference>
<feature type="transmembrane region" description="Helical" evidence="6">
    <location>
        <begin position="313"/>
        <end position="331"/>
    </location>
</feature>
<gene>
    <name evidence="7" type="ORF">SAMN05877831_11131</name>
</gene>
<feature type="transmembrane region" description="Helical" evidence="6">
    <location>
        <begin position="193"/>
        <end position="213"/>
    </location>
</feature>
<keyword evidence="5 6" id="KW-0472">Membrane</keyword>
<dbReference type="InterPro" id="IPR024671">
    <property type="entry name" value="Atg22-like"/>
</dbReference>
<dbReference type="Proteomes" id="UP000219111">
    <property type="component" value="Unassembled WGS sequence"/>
</dbReference>
<dbReference type="Pfam" id="PF11700">
    <property type="entry name" value="ATG22"/>
    <property type="match status" value="2"/>
</dbReference>
<comment type="subcellular location">
    <subcellularLocation>
        <location evidence="1">Endomembrane system</location>
        <topology evidence="1">Multi-pass membrane protein</topology>
    </subcellularLocation>
</comment>
<proteinExistence type="predicted"/>
<feature type="transmembrane region" description="Helical" evidence="6">
    <location>
        <begin position="50"/>
        <end position="70"/>
    </location>
</feature>
<feature type="transmembrane region" description="Helical" evidence="6">
    <location>
        <begin position="21"/>
        <end position="38"/>
    </location>
</feature>
<keyword evidence="8" id="KW-1185">Reference proteome</keyword>
<feature type="transmembrane region" description="Helical" evidence="6">
    <location>
        <begin position="145"/>
        <end position="164"/>
    </location>
</feature>
<dbReference type="InterPro" id="IPR036259">
    <property type="entry name" value="MFS_trans_sf"/>
</dbReference>
<dbReference type="OrthoDB" id="9768783at2"/>
<evidence type="ECO:0000256" key="1">
    <source>
        <dbReference type="ARBA" id="ARBA00004127"/>
    </source>
</evidence>
<evidence type="ECO:0000256" key="6">
    <source>
        <dbReference type="SAM" id="Phobius"/>
    </source>
</evidence>
<feature type="transmembrane region" description="Helical" evidence="6">
    <location>
        <begin position="351"/>
        <end position="367"/>
    </location>
</feature>
<dbReference type="InterPro" id="IPR050495">
    <property type="entry name" value="ATG22/LtaA_families"/>
</dbReference>
<feature type="transmembrane region" description="Helical" evidence="6">
    <location>
        <begin position="248"/>
        <end position="274"/>
    </location>
</feature>
<evidence type="ECO:0000256" key="3">
    <source>
        <dbReference type="ARBA" id="ARBA00022692"/>
    </source>
</evidence>
<dbReference type="EMBL" id="OBMT01000011">
    <property type="protein sequence ID" value="SOC13750.1"/>
    <property type="molecule type" value="Genomic_DNA"/>
</dbReference>
<dbReference type="GO" id="GO:0012505">
    <property type="term" value="C:endomembrane system"/>
    <property type="evidence" value="ECO:0007669"/>
    <property type="project" value="UniProtKB-SubCell"/>
</dbReference>
<sequence length="448" mass="48147">MITQRRRIWGWWFFDWASQPYNTLLITFIFAPFMKVLLGDGTTAQEVWGYGIGAAGLIIALASPFLGAIADKTGRRMPFVWLFSLMYVLGAWGLWFAEPGNFSLMLVMVSFAIGMIGMEFATSFTNAMLPDLAGRENLGKVSGSGWAFGYLGGMIALIIMLTLLQANPDTGKTLIGLDPVFGLDVKSREDTRIVGPLTAVWYAVFMIPFFLWVREPRHAGAVPIGAATRAAWPELRQTLSELPKKPSLFAYLISSMFYRDALNGIFTFGGIYAAGVLEWSITQIGLFGILGTITGATFAWLGGKADDRFGPKAVIVFNLVVLTAVTIGVVFISRSSVFGVAVAPDSTLPDIAFYMLGGLIGAGGGALQSASRTMMVRQSDPEKMTECFGLYALTGKATAFIAPLSIGLVTGLSGNQSIGITPIIVLFVLGLILLAFVKTEGETPATTP</sequence>